<accession>A0A1H3XQ78</accession>
<evidence type="ECO:0000313" key="1">
    <source>
        <dbReference type="EMBL" id="SEA01615.1"/>
    </source>
</evidence>
<keyword evidence="2" id="KW-1185">Reference proteome</keyword>
<protein>
    <submittedName>
        <fullName evidence="1">Uncharacterized protein</fullName>
    </submittedName>
</protein>
<dbReference type="EMBL" id="FNRD01000001">
    <property type="protein sequence ID" value="SEA01615.1"/>
    <property type="molecule type" value="Genomic_DNA"/>
</dbReference>
<dbReference type="RefSeq" id="WP_074721236.1">
    <property type="nucleotide sequence ID" value="NZ_FNRD01000001.1"/>
</dbReference>
<sequence length="76" mass="9149">MELPKFLLGDNTDFQEDIFIIHLDYPRFIINLKDDEVEFIEEAEDLDEGELNAEMEGLIVLANEFYDREMERYEKE</sequence>
<dbReference type="AlphaFoldDB" id="A0A1H3XQ78"/>
<dbReference type="STRING" id="150146.SAMN05443667_101618"/>
<name>A0A1H3XQ78_9FLAO</name>
<reference evidence="2" key="1">
    <citation type="submission" date="2016-10" db="EMBL/GenBank/DDBJ databases">
        <authorList>
            <person name="Varghese N."/>
            <person name="Submissions S."/>
        </authorList>
    </citation>
    <scope>NUCLEOTIDE SEQUENCE [LARGE SCALE GENOMIC DNA]</scope>
    <source>
        <strain evidence="2">DSM 22376</strain>
    </source>
</reference>
<evidence type="ECO:0000313" key="2">
    <source>
        <dbReference type="Proteomes" id="UP000198951"/>
    </source>
</evidence>
<dbReference type="OrthoDB" id="1099259at2"/>
<organism evidence="1 2">
    <name type="scientific">Flavobacterium gillisiae</name>
    <dbReference type="NCBI Taxonomy" id="150146"/>
    <lineage>
        <taxon>Bacteria</taxon>
        <taxon>Pseudomonadati</taxon>
        <taxon>Bacteroidota</taxon>
        <taxon>Flavobacteriia</taxon>
        <taxon>Flavobacteriales</taxon>
        <taxon>Flavobacteriaceae</taxon>
        <taxon>Flavobacterium</taxon>
    </lineage>
</organism>
<proteinExistence type="predicted"/>
<gene>
    <name evidence="1" type="ORF">SAMN05443667_101618</name>
</gene>
<dbReference type="Proteomes" id="UP000198951">
    <property type="component" value="Unassembled WGS sequence"/>
</dbReference>